<dbReference type="InterPro" id="IPR009057">
    <property type="entry name" value="Homeodomain-like_sf"/>
</dbReference>
<evidence type="ECO:0000256" key="4">
    <source>
        <dbReference type="ARBA" id="ARBA00023125"/>
    </source>
</evidence>
<organism evidence="10 11">
    <name type="scientific">Colocasia esculenta</name>
    <name type="common">Wild taro</name>
    <name type="synonym">Arum esculentum</name>
    <dbReference type="NCBI Taxonomy" id="4460"/>
    <lineage>
        <taxon>Eukaryota</taxon>
        <taxon>Viridiplantae</taxon>
        <taxon>Streptophyta</taxon>
        <taxon>Embryophyta</taxon>
        <taxon>Tracheophyta</taxon>
        <taxon>Spermatophyta</taxon>
        <taxon>Magnoliopsida</taxon>
        <taxon>Liliopsida</taxon>
        <taxon>Araceae</taxon>
        <taxon>Aroideae</taxon>
        <taxon>Colocasieae</taxon>
        <taxon>Colocasia</taxon>
    </lineage>
</organism>
<dbReference type="SUPFAM" id="SSF46689">
    <property type="entry name" value="Homeodomain-like"/>
    <property type="match status" value="2"/>
</dbReference>
<dbReference type="Gene3D" id="1.10.10.60">
    <property type="entry name" value="Homeodomain-like"/>
    <property type="match status" value="3"/>
</dbReference>
<dbReference type="SMART" id="SM00717">
    <property type="entry name" value="SANT"/>
    <property type="match status" value="3"/>
</dbReference>
<reference evidence="10" key="1">
    <citation type="submission" date="2017-07" db="EMBL/GenBank/DDBJ databases">
        <title>Taro Niue Genome Assembly and Annotation.</title>
        <authorList>
            <person name="Atibalentja N."/>
            <person name="Keating K."/>
            <person name="Fields C.J."/>
        </authorList>
    </citation>
    <scope>NUCLEOTIDE SEQUENCE</scope>
    <source>
        <strain evidence="10">Niue_2</strain>
        <tissue evidence="10">Leaf</tissue>
    </source>
</reference>
<keyword evidence="7" id="KW-0175">Coiled coil</keyword>
<dbReference type="GO" id="GO:0003677">
    <property type="term" value="F:DNA binding"/>
    <property type="evidence" value="ECO:0007669"/>
    <property type="project" value="UniProtKB-KW"/>
</dbReference>
<proteinExistence type="predicted"/>
<dbReference type="EMBL" id="NMUH01000889">
    <property type="protein sequence ID" value="MQL86285.1"/>
    <property type="molecule type" value="Genomic_DNA"/>
</dbReference>
<dbReference type="PROSITE" id="PS50090">
    <property type="entry name" value="MYB_LIKE"/>
    <property type="match status" value="3"/>
</dbReference>
<keyword evidence="4" id="KW-0238">DNA-binding</keyword>
<dbReference type="Pfam" id="PF00249">
    <property type="entry name" value="Myb_DNA-binding"/>
    <property type="match status" value="3"/>
</dbReference>
<evidence type="ECO:0000256" key="2">
    <source>
        <dbReference type="ARBA" id="ARBA00022737"/>
    </source>
</evidence>
<dbReference type="InterPro" id="IPR015495">
    <property type="entry name" value="Myb_TF_plants"/>
</dbReference>
<feature type="coiled-coil region" evidence="7">
    <location>
        <begin position="383"/>
        <end position="411"/>
    </location>
</feature>
<dbReference type="CDD" id="cd00167">
    <property type="entry name" value="SANT"/>
    <property type="match status" value="3"/>
</dbReference>
<dbReference type="PROSITE" id="PS51294">
    <property type="entry name" value="HTH_MYB"/>
    <property type="match status" value="3"/>
</dbReference>
<feature type="domain" description="HTH myb-type" evidence="9">
    <location>
        <begin position="9"/>
        <end position="74"/>
    </location>
</feature>
<dbReference type="FunFam" id="1.10.10.60:FF:000001">
    <property type="entry name" value="MYB-related transcription factor"/>
    <property type="match status" value="1"/>
</dbReference>
<sequence>MGRAPCCDKNGLKKGPWTPEEDQKLLDYIQKHGHGKWRMLPKNAGEWSAIAAQLPGRTDNEVKNFWNTHIRKRLLRMGIDPVTHSPRLDLLDLSSLLTPSLYGNPSQLDISRLLGVQPALNAELLMVASSLLLAQRQNVDLYLLHLYIYTHNAYPVPTPTRTARASKLSPESPDFWDFLSFLTTPLLISRSTFATAISAGKRRRCPVDGMGRAPCCDKNGLKKGPWTPEEDQKLLDYIKKHGHGRWRTLPKNAGLSRCGKSCRLRWTNYLRPDIKRGKFSIEEEETIIQLHSILGNKWSAIAARLPGRTDNEIKNFWNTHIRKRLLRMGIDPVTHSPRLDLLDLSSLLTPASLYGNPSQLEVSRLLGVEPAVNKELLRIATGLLSAQRQNAELLRQNLQEQQQQQQRQQLQQHLQLQFPNPTVQDQFQPPFSPEQVPNPVQQVPVCTTSCSAAVIDEAQLMQADIGQLLSGETFPCGLPESFLMPQNSEVFGGGAQAMDAFGLISSEAINHYGSSSSECFGFPSVLSTPASSATPLNSSSTYINSTGTGTTTEDERDSYCSGVLNNFHMPELLDVGVFM</sequence>
<evidence type="ECO:0000259" key="8">
    <source>
        <dbReference type="PROSITE" id="PS50090"/>
    </source>
</evidence>
<dbReference type="InterPro" id="IPR001005">
    <property type="entry name" value="SANT/Myb"/>
</dbReference>
<evidence type="ECO:0000313" key="11">
    <source>
        <dbReference type="Proteomes" id="UP000652761"/>
    </source>
</evidence>
<feature type="domain" description="Myb-like" evidence="8">
    <location>
        <begin position="9"/>
        <end position="70"/>
    </location>
</feature>
<keyword evidence="5" id="KW-0804">Transcription</keyword>
<dbReference type="Proteomes" id="UP000652761">
    <property type="component" value="Unassembled WGS sequence"/>
</dbReference>
<dbReference type="GO" id="GO:0005634">
    <property type="term" value="C:nucleus"/>
    <property type="evidence" value="ECO:0007669"/>
    <property type="project" value="UniProtKB-SubCell"/>
</dbReference>
<evidence type="ECO:0000256" key="5">
    <source>
        <dbReference type="ARBA" id="ARBA00023163"/>
    </source>
</evidence>
<evidence type="ECO:0000256" key="3">
    <source>
        <dbReference type="ARBA" id="ARBA00023015"/>
    </source>
</evidence>
<name>A0A843URR5_COLES</name>
<dbReference type="InterPro" id="IPR017930">
    <property type="entry name" value="Myb_dom"/>
</dbReference>
<comment type="subcellular location">
    <subcellularLocation>
        <location evidence="1">Nucleus</location>
    </subcellularLocation>
</comment>
<dbReference type="OrthoDB" id="2143914at2759"/>
<accession>A0A843URR5</accession>
<evidence type="ECO:0000256" key="7">
    <source>
        <dbReference type="SAM" id="Coils"/>
    </source>
</evidence>
<dbReference type="FunFam" id="1.10.10.60:FF:000349">
    <property type="entry name" value="Transcription factor MYB39"/>
    <property type="match status" value="1"/>
</dbReference>
<comment type="caution">
    <text evidence="10">The sequence shown here is derived from an EMBL/GenBank/DDBJ whole genome shotgun (WGS) entry which is preliminary data.</text>
</comment>
<feature type="domain" description="HTH myb-type" evidence="9">
    <location>
        <begin position="275"/>
        <end position="325"/>
    </location>
</feature>
<keyword evidence="3" id="KW-0805">Transcription regulation</keyword>
<feature type="domain" description="Myb-like" evidence="8">
    <location>
        <begin position="218"/>
        <end position="270"/>
    </location>
</feature>
<dbReference type="PANTHER" id="PTHR47994">
    <property type="entry name" value="F14D16.11-RELATED"/>
    <property type="match status" value="1"/>
</dbReference>
<keyword evidence="11" id="KW-1185">Reference proteome</keyword>
<protein>
    <submittedName>
        <fullName evidence="10">Uncharacterized protein</fullName>
    </submittedName>
</protein>
<dbReference type="AlphaFoldDB" id="A0A843URR5"/>
<keyword evidence="6" id="KW-0539">Nucleus</keyword>
<gene>
    <name evidence="10" type="ORF">Taro_018820</name>
</gene>
<feature type="domain" description="Myb-like" evidence="8">
    <location>
        <begin position="271"/>
        <end position="321"/>
    </location>
</feature>
<evidence type="ECO:0000256" key="1">
    <source>
        <dbReference type="ARBA" id="ARBA00004123"/>
    </source>
</evidence>
<evidence type="ECO:0000256" key="6">
    <source>
        <dbReference type="ARBA" id="ARBA00023242"/>
    </source>
</evidence>
<dbReference type="PANTHER" id="PTHR47994:SF5">
    <property type="entry name" value="F14D16.11-RELATED"/>
    <property type="match status" value="1"/>
</dbReference>
<feature type="domain" description="HTH myb-type" evidence="9">
    <location>
        <begin position="218"/>
        <end position="274"/>
    </location>
</feature>
<keyword evidence="2" id="KW-0677">Repeat</keyword>
<evidence type="ECO:0000313" key="10">
    <source>
        <dbReference type="EMBL" id="MQL86285.1"/>
    </source>
</evidence>
<evidence type="ECO:0000259" key="9">
    <source>
        <dbReference type="PROSITE" id="PS51294"/>
    </source>
</evidence>